<dbReference type="GO" id="GO:0003953">
    <property type="term" value="F:NAD+ nucleosidase activity"/>
    <property type="evidence" value="ECO:0007669"/>
    <property type="project" value="InterPro"/>
</dbReference>
<dbReference type="GO" id="GO:0005737">
    <property type="term" value="C:cytoplasm"/>
    <property type="evidence" value="ECO:0007669"/>
    <property type="project" value="UniProtKB-SubCell"/>
</dbReference>
<sequence length="82" mass="9357">MSANEKLDAFISYRRSNGSHLASLLKVHVESRGYRVFLDINNLPAGRFDYRPLNSVARAKNFILVLTLNALDRWLSDKDCSD</sequence>
<comment type="subcellular location">
    <subcellularLocation>
        <location evidence="1">Cytoplasm</location>
    </subcellularLocation>
</comment>
<evidence type="ECO:0000256" key="1">
    <source>
        <dbReference type="ARBA" id="ARBA00004496"/>
    </source>
</evidence>
<dbReference type="InterPro" id="IPR035897">
    <property type="entry name" value="Toll_tir_struct_dom_sf"/>
</dbReference>
<evidence type="ECO:0000256" key="2">
    <source>
        <dbReference type="ARBA" id="ARBA00022490"/>
    </source>
</evidence>
<reference evidence="5 6" key="1">
    <citation type="submission" date="2018-11" db="EMBL/GenBank/DDBJ databases">
        <authorList>
            <consortium name="Pathogen Informatics"/>
        </authorList>
    </citation>
    <scope>NUCLEOTIDE SEQUENCE [LARGE SCALE GENOMIC DNA]</scope>
</reference>
<dbReference type="PROSITE" id="PS50104">
    <property type="entry name" value="TIR"/>
    <property type="match status" value="1"/>
</dbReference>
<gene>
    <name evidence="5" type="ORF">DILT_LOCUS10074</name>
</gene>
<dbReference type="OrthoDB" id="202764at2759"/>
<evidence type="ECO:0000256" key="3">
    <source>
        <dbReference type="ARBA" id="ARBA00022737"/>
    </source>
</evidence>
<dbReference type="Proteomes" id="UP000281553">
    <property type="component" value="Unassembled WGS sequence"/>
</dbReference>
<dbReference type="GO" id="GO:0048678">
    <property type="term" value="P:response to axon injury"/>
    <property type="evidence" value="ECO:0007669"/>
    <property type="project" value="InterPro"/>
</dbReference>
<dbReference type="GO" id="GO:0030425">
    <property type="term" value="C:dendrite"/>
    <property type="evidence" value="ECO:0007669"/>
    <property type="project" value="TreeGrafter"/>
</dbReference>
<dbReference type="InterPro" id="IPR000157">
    <property type="entry name" value="TIR_dom"/>
</dbReference>
<protein>
    <recommendedName>
        <fullName evidence="4">TIR domain-containing protein</fullName>
    </recommendedName>
</protein>
<dbReference type="PANTHER" id="PTHR22998">
    <property type="entry name" value="SARM1"/>
    <property type="match status" value="1"/>
</dbReference>
<dbReference type="GO" id="GO:0034128">
    <property type="term" value="P:negative regulation of MyD88-independent toll-like receptor signaling pathway"/>
    <property type="evidence" value="ECO:0007669"/>
    <property type="project" value="InterPro"/>
</dbReference>
<keyword evidence="2" id="KW-0963">Cytoplasm</keyword>
<dbReference type="AlphaFoldDB" id="A0A3P7LTE4"/>
<name>A0A3P7LTE4_DIBLA</name>
<proteinExistence type="predicted"/>
<dbReference type="PANTHER" id="PTHR22998:SF1">
    <property type="entry name" value="NAD(+) HYDROLASE SARM1"/>
    <property type="match status" value="1"/>
</dbReference>
<dbReference type="EMBL" id="UYRU01058695">
    <property type="protein sequence ID" value="VDN14243.1"/>
    <property type="molecule type" value="Genomic_DNA"/>
</dbReference>
<dbReference type="SUPFAM" id="SSF52200">
    <property type="entry name" value="Toll/Interleukin receptor TIR domain"/>
    <property type="match status" value="1"/>
</dbReference>
<keyword evidence="6" id="KW-1185">Reference proteome</keyword>
<keyword evidence="3" id="KW-0677">Repeat</keyword>
<evidence type="ECO:0000313" key="5">
    <source>
        <dbReference type="EMBL" id="VDN14243.1"/>
    </source>
</evidence>
<organism evidence="5 6">
    <name type="scientific">Dibothriocephalus latus</name>
    <name type="common">Fish tapeworm</name>
    <name type="synonym">Diphyllobothrium latum</name>
    <dbReference type="NCBI Taxonomy" id="60516"/>
    <lineage>
        <taxon>Eukaryota</taxon>
        <taxon>Metazoa</taxon>
        <taxon>Spiralia</taxon>
        <taxon>Lophotrochozoa</taxon>
        <taxon>Platyhelminthes</taxon>
        <taxon>Cestoda</taxon>
        <taxon>Eucestoda</taxon>
        <taxon>Diphyllobothriidea</taxon>
        <taxon>Diphyllobothriidae</taxon>
        <taxon>Dibothriocephalus</taxon>
    </lineage>
</organism>
<evidence type="ECO:0000259" key="4">
    <source>
        <dbReference type="PROSITE" id="PS50104"/>
    </source>
</evidence>
<feature type="domain" description="TIR" evidence="4">
    <location>
        <begin position="5"/>
        <end position="82"/>
    </location>
</feature>
<evidence type="ECO:0000313" key="6">
    <source>
        <dbReference type="Proteomes" id="UP000281553"/>
    </source>
</evidence>
<dbReference type="Gene3D" id="3.40.50.10140">
    <property type="entry name" value="Toll/interleukin-1 receptor homology (TIR) domain"/>
    <property type="match status" value="1"/>
</dbReference>
<dbReference type="GO" id="GO:0035591">
    <property type="term" value="F:signaling adaptor activity"/>
    <property type="evidence" value="ECO:0007669"/>
    <property type="project" value="InterPro"/>
</dbReference>
<dbReference type="InterPro" id="IPR039184">
    <property type="entry name" value="SARM1"/>
</dbReference>
<dbReference type="GO" id="GO:0007165">
    <property type="term" value="P:signal transduction"/>
    <property type="evidence" value="ECO:0007669"/>
    <property type="project" value="InterPro"/>
</dbReference>
<accession>A0A3P7LTE4</accession>